<protein>
    <submittedName>
        <fullName evidence="1">Uncharacterized protein</fullName>
    </submittedName>
</protein>
<feature type="non-terminal residue" evidence="1">
    <location>
        <position position="57"/>
    </location>
</feature>
<dbReference type="Proteomes" id="UP000054359">
    <property type="component" value="Unassembled WGS sequence"/>
</dbReference>
<evidence type="ECO:0000313" key="2">
    <source>
        <dbReference type="Proteomes" id="UP000054359"/>
    </source>
</evidence>
<evidence type="ECO:0000313" key="1">
    <source>
        <dbReference type="EMBL" id="KFM83547.1"/>
    </source>
</evidence>
<feature type="non-terminal residue" evidence="1">
    <location>
        <position position="1"/>
    </location>
</feature>
<dbReference type="AlphaFoldDB" id="A0A087V1Q8"/>
<keyword evidence="2" id="KW-1185">Reference proteome</keyword>
<proteinExistence type="predicted"/>
<accession>A0A087V1Q8</accession>
<gene>
    <name evidence="1" type="ORF">X975_02698</name>
</gene>
<name>A0A087V1Q8_STEMI</name>
<reference evidence="1 2" key="1">
    <citation type="submission" date="2013-11" db="EMBL/GenBank/DDBJ databases">
        <title>Genome sequencing of Stegodyphus mimosarum.</title>
        <authorList>
            <person name="Bechsgaard J."/>
        </authorList>
    </citation>
    <scope>NUCLEOTIDE SEQUENCE [LARGE SCALE GENOMIC DNA]</scope>
</reference>
<organism evidence="1 2">
    <name type="scientific">Stegodyphus mimosarum</name>
    <name type="common">African social velvet spider</name>
    <dbReference type="NCBI Taxonomy" id="407821"/>
    <lineage>
        <taxon>Eukaryota</taxon>
        <taxon>Metazoa</taxon>
        <taxon>Ecdysozoa</taxon>
        <taxon>Arthropoda</taxon>
        <taxon>Chelicerata</taxon>
        <taxon>Arachnida</taxon>
        <taxon>Araneae</taxon>
        <taxon>Araneomorphae</taxon>
        <taxon>Entelegynae</taxon>
        <taxon>Eresoidea</taxon>
        <taxon>Eresidae</taxon>
        <taxon>Stegodyphus</taxon>
    </lineage>
</organism>
<sequence length="57" mass="6792">TICDQFARESRVTEATLSSGYSYTNNQLKQNSRYKAGWCRQFRAVLWRSWLSLMREP</sequence>
<dbReference type="EMBL" id="KL867950">
    <property type="protein sequence ID" value="KFM83547.1"/>
    <property type="molecule type" value="Genomic_DNA"/>
</dbReference>